<dbReference type="Pfam" id="PF03455">
    <property type="entry name" value="dDENN"/>
    <property type="match status" value="1"/>
</dbReference>
<feature type="domain" description="MABP" evidence="4">
    <location>
        <begin position="42"/>
        <end position="216"/>
    </location>
</feature>
<dbReference type="InterPro" id="IPR001194">
    <property type="entry name" value="cDENN_dom"/>
</dbReference>
<protein>
    <submittedName>
        <fullName evidence="5">DENN domain protein</fullName>
    </submittedName>
</protein>
<dbReference type="PROSITE" id="PS51375">
    <property type="entry name" value="PPR"/>
    <property type="match status" value="1"/>
</dbReference>
<dbReference type="PROSITE" id="PS51498">
    <property type="entry name" value="MABP"/>
    <property type="match status" value="1"/>
</dbReference>
<evidence type="ECO:0000313" key="6">
    <source>
        <dbReference type="Proteomes" id="UP000053766"/>
    </source>
</evidence>
<gene>
    <name evidence="5" type="ORF">DICVIV_13132</name>
</gene>
<evidence type="ECO:0000256" key="1">
    <source>
        <dbReference type="ARBA" id="ARBA00022658"/>
    </source>
</evidence>
<name>A0A0D8XAW1_DICVI</name>
<dbReference type="Gene3D" id="2.100.10.50">
    <property type="match status" value="2"/>
</dbReference>
<dbReference type="InterPro" id="IPR005113">
    <property type="entry name" value="uDENN_dom"/>
</dbReference>
<dbReference type="STRING" id="29172.A0A0D8XAW1"/>
<keyword evidence="1" id="KW-0344">Guanine-nucleotide releasing factor</keyword>
<dbReference type="GO" id="GO:0031410">
    <property type="term" value="C:cytoplasmic vesicle"/>
    <property type="evidence" value="ECO:0007669"/>
    <property type="project" value="TreeGrafter"/>
</dbReference>
<dbReference type="Pfam" id="PF02141">
    <property type="entry name" value="DENN"/>
    <property type="match status" value="1"/>
</dbReference>
<dbReference type="InterPro" id="IPR005112">
    <property type="entry name" value="dDENN_dom"/>
</dbReference>
<dbReference type="GO" id="GO:0032483">
    <property type="term" value="P:regulation of Rab protein signal transduction"/>
    <property type="evidence" value="ECO:0007669"/>
    <property type="project" value="TreeGrafter"/>
</dbReference>
<dbReference type="EMBL" id="KN716974">
    <property type="protein sequence ID" value="KJH40907.1"/>
    <property type="molecule type" value="Genomic_DNA"/>
</dbReference>
<feature type="repeat" description="PPR" evidence="2">
    <location>
        <begin position="748"/>
        <end position="782"/>
    </location>
</feature>
<dbReference type="OrthoDB" id="75250at2759"/>
<evidence type="ECO:0000313" key="5">
    <source>
        <dbReference type="EMBL" id="KJH40907.1"/>
    </source>
</evidence>
<dbReference type="Gene3D" id="3.40.50.11500">
    <property type="match status" value="1"/>
</dbReference>
<dbReference type="InterPro" id="IPR023341">
    <property type="entry name" value="MABP"/>
</dbReference>
<dbReference type="InterPro" id="IPR051696">
    <property type="entry name" value="DENN_Domain_GEFs"/>
</dbReference>
<proteinExistence type="predicted"/>
<dbReference type="SMART" id="SM00799">
    <property type="entry name" value="DENN"/>
    <property type="match status" value="1"/>
</dbReference>
<dbReference type="SMART" id="SM00801">
    <property type="entry name" value="dDENN"/>
    <property type="match status" value="1"/>
</dbReference>
<keyword evidence="6" id="KW-1185">Reference proteome</keyword>
<evidence type="ECO:0000256" key="2">
    <source>
        <dbReference type="PROSITE-ProRule" id="PRU00708"/>
    </source>
</evidence>
<dbReference type="Gene3D" id="1.25.40.10">
    <property type="entry name" value="Tetratricopeptide repeat domain"/>
    <property type="match status" value="1"/>
</dbReference>
<evidence type="ECO:0000259" key="3">
    <source>
        <dbReference type="PROSITE" id="PS50211"/>
    </source>
</evidence>
<dbReference type="SMART" id="SM00800">
    <property type="entry name" value="uDENN"/>
    <property type="match status" value="1"/>
</dbReference>
<dbReference type="InterPro" id="IPR037516">
    <property type="entry name" value="Tripartite_DENN"/>
</dbReference>
<reference evidence="6" key="2">
    <citation type="journal article" date="2016" name="Sci. Rep.">
        <title>Dictyocaulus viviparus genome, variome and transcriptome elucidate lungworm biology and support future intervention.</title>
        <authorList>
            <person name="McNulty S.N."/>
            <person name="Strube C."/>
            <person name="Rosa B.A."/>
            <person name="Martin J.C."/>
            <person name="Tyagi R."/>
            <person name="Choi Y.J."/>
            <person name="Wang Q."/>
            <person name="Hallsworth Pepin K."/>
            <person name="Zhang X."/>
            <person name="Ozersky P."/>
            <person name="Wilson R.K."/>
            <person name="Sternberg P.W."/>
            <person name="Gasser R.B."/>
            <person name="Mitreva M."/>
        </authorList>
    </citation>
    <scope>NUCLEOTIDE SEQUENCE [LARGE SCALE GENOMIC DNA]</scope>
    <source>
        <strain evidence="6">HannoverDv2000</strain>
    </source>
</reference>
<dbReference type="GO" id="GO:0005085">
    <property type="term" value="F:guanyl-nucleotide exchange factor activity"/>
    <property type="evidence" value="ECO:0007669"/>
    <property type="project" value="UniProtKB-KW"/>
</dbReference>
<dbReference type="InterPro" id="IPR002885">
    <property type="entry name" value="PPR_rpt"/>
</dbReference>
<evidence type="ECO:0000259" key="4">
    <source>
        <dbReference type="PROSITE" id="PS51498"/>
    </source>
</evidence>
<organism evidence="5 6">
    <name type="scientific">Dictyocaulus viviparus</name>
    <name type="common">Bovine lungworm</name>
    <dbReference type="NCBI Taxonomy" id="29172"/>
    <lineage>
        <taxon>Eukaryota</taxon>
        <taxon>Metazoa</taxon>
        <taxon>Ecdysozoa</taxon>
        <taxon>Nematoda</taxon>
        <taxon>Chromadorea</taxon>
        <taxon>Rhabditida</taxon>
        <taxon>Rhabditina</taxon>
        <taxon>Rhabditomorpha</taxon>
        <taxon>Strongyloidea</taxon>
        <taxon>Metastrongylidae</taxon>
        <taxon>Dictyocaulus</taxon>
    </lineage>
</organism>
<dbReference type="PROSITE" id="PS50211">
    <property type="entry name" value="DENN"/>
    <property type="match status" value="1"/>
</dbReference>
<sequence>MTSRDEDRRIFEHFVIAGLAQEAPQHDAPSTQEFGSKNNSPLAPITDICVIFPSLGETAPEGYEIIETTQLGYAADLNHGSIRMPSVFLCYRRGYHKPPLLDIGVIEYGCSINFFYWNNKRHFFAGRGEKPMVDTHIVQTTPFGRPANVNNASQNIFLTYRRAVPSSAPSQFVVTDICVILANKGEIPLHTYYKIPKNLNKGMVGSDVYICYKKSQCSTKRLAYKPTVLDYFPKTKSDKGNYVDFKLAQNISLFCLPMGALIECWPVKCQPPDKMFSTFVLTDENGTKFYGASVSFFEKYTGKLSDEQLDQLELNSTDRVDEAGAVEDNSSNNDPADEMNFYTNVAICIISRYPFFNSFKRFLYYIHRMSIGGIHAIPIERYISHLKEDYASFQMYEVSFPTPRRPHVLMQLGSETISFDSYDESQLPINGAQLWDTLRALGTDNLIYLMMLALLEQKILVHSLRSWMLTAVSESVCALMFPFHWQCPYVPQCPLGLAGVLHAPLPFIAGVDSRYFDLYEDPPPDVTCFDLDTATISQSINRQTLKISILPKKATKQLKATLDDLFRRLNKEAFDLGSKKADYVPVDRELINQKKRKELELAIHDAFLRFMASLMRGYQSFLKPIKSAPSSISATDTGNLFDLDGFLKSRDKSAVEFFRKFCSTQSFIRFIEERSFISDKNTYNAFFDDCIAKVDDCAPPEPIIDQSTGLEREFKYECFPRHLDPALFQLDQLDLNHRMEYAEVFPLDQICYRILIELCGECGEPSLAVKVLQAMHRAGVEQNAVTYGIYHRAVLNAKWPTPSRQRAIYSWTQLRLLISAVARFKMCIKSDIRNAIPHFEDTQSVSDGGYNSNKAAKEKRLVQLERLWNKN</sequence>
<dbReference type="Proteomes" id="UP000053766">
    <property type="component" value="Unassembled WGS sequence"/>
</dbReference>
<dbReference type="InterPro" id="IPR011990">
    <property type="entry name" value="TPR-like_helical_dom_sf"/>
</dbReference>
<dbReference type="Pfam" id="PF03456">
    <property type="entry name" value="uDENN"/>
    <property type="match status" value="1"/>
</dbReference>
<dbReference type="PANTHER" id="PTHR12296">
    <property type="entry name" value="DENN DOMAIN-CONTAINING PROTEIN 4"/>
    <property type="match status" value="1"/>
</dbReference>
<dbReference type="AlphaFoldDB" id="A0A0D8XAW1"/>
<dbReference type="InterPro" id="IPR043153">
    <property type="entry name" value="DENN_C"/>
</dbReference>
<reference evidence="5 6" key="1">
    <citation type="submission" date="2013-11" db="EMBL/GenBank/DDBJ databases">
        <title>Draft genome of the bovine lungworm Dictyocaulus viviparus.</title>
        <authorList>
            <person name="Mitreva M."/>
        </authorList>
    </citation>
    <scope>NUCLEOTIDE SEQUENCE [LARGE SCALE GENOMIC DNA]</scope>
    <source>
        <strain evidence="5 6">HannoverDv2000</strain>
    </source>
</reference>
<dbReference type="PANTHER" id="PTHR12296:SF30">
    <property type="entry name" value="DENN DOMAIN-CONTAINING PROTEIN CRAG"/>
    <property type="match status" value="1"/>
</dbReference>
<feature type="domain" description="UDENN" evidence="3">
    <location>
        <begin position="208"/>
        <end position="681"/>
    </location>
</feature>
<accession>A0A0D8XAW1</accession>